<dbReference type="CDD" id="cd03811">
    <property type="entry name" value="GT4_GT28_WabH-like"/>
    <property type="match status" value="1"/>
</dbReference>
<dbReference type="GO" id="GO:1901135">
    <property type="term" value="P:carbohydrate derivative metabolic process"/>
    <property type="evidence" value="ECO:0007669"/>
    <property type="project" value="UniProtKB-ARBA"/>
</dbReference>
<protein>
    <submittedName>
        <fullName evidence="3">Glycosyltransferase</fullName>
    </submittedName>
</protein>
<dbReference type="InterPro" id="IPR028098">
    <property type="entry name" value="Glyco_trans_4-like_N"/>
</dbReference>
<gene>
    <name evidence="3" type="ORF">GW579_22565</name>
</gene>
<dbReference type="AlphaFoldDB" id="A0A6M2BA98"/>
<dbReference type="EMBL" id="JAADJS010000008">
    <property type="protein sequence ID" value="NGX89865.1"/>
    <property type="molecule type" value="Genomic_DNA"/>
</dbReference>
<sequence length="363" mass="40574">MNILIVIDGLPGGGAEKVVLTLAEGFLRAGHRVSLFSLRDICEYPLPDGLTYRVIKDKCRAPWRKITELTRRARLLDQAVQSSDEFDLVLSNLHKTDRIVSRSKYLPRHKVWFCLHGMFSTSYLGHRTGLSRWLKKLKIKKVYQDRNIVTVSQAVADDLAHFELRPSQLKVIYNPFDIDAIRLAAAQECELPPGSYLIHVGRFHENKRHDRLIQAYAESRIELPLVLLGQGSEAKTEKLKTLAQDLGVEDRVLFPGFRPNPYPFIRNAAMLVLSSDSEGFGNVLVEALLLGTPVVSTHCPGGPAEILQGELARGLAQLNSHNLAQVMVDIYQNPPEINQETLSGFGIAPICEQYCSLAKNAES</sequence>
<reference evidence="3 4" key="1">
    <citation type="submission" date="2020-03" db="EMBL/GenBank/DDBJ databases">
        <title>Rahnella aceri sp. nov., isoated from traditional Jeju Makgeolli.</title>
        <authorList>
            <person name="Kim I.S."/>
            <person name="Jeon D."/>
        </authorList>
    </citation>
    <scope>NUCLEOTIDE SEQUENCE [LARGE SCALE GENOMIC DNA]</scope>
    <source>
        <strain evidence="3 4">Lac-M11</strain>
    </source>
</reference>
<keyword evidence="3" id="KW-0808">Transferase</keyword>
<organism evidence="3 4">
    <name type="scientific">Rahnella contaminans</name>
    <dbReference type="NCBI Taxonomy" id="2703882"/>
    <lineage>
        <taxon>Bacteria</taxon>
        <taxon>Pseudomonadati</taxon>
        <taxon>Pseudomonadota</taxon>
        <taxon>Gammaproteobacteria</taxon>
        <taxon>Enterobacterales</taxon>
        <taxon>Yersiniaceae</taxon>
        <taxon>Rahnella</taxon>
    </lineage>
</organism>
<accession>A0A6M2BA98</accession>
<dbReference type="SUPFAM" id="SSF53756">
    <property type="entry name" value="UDP-Glycosyltransferase/glycogen phosphorylase"/>
    <property type="match status" value="1"/>
</dbReference>
<dbReference type="InterPro" id="IPR001296">
    <property type="entry name" value="Glyco_trans_1"/>
</dbReference>
<evidence type="ECO:0000259" key="1">
    <source>
        <dbReference type="Pfam" id="PF00534"/>
    </source>
</evidence>
<evidence type="ECO:0000259" key="2">
    <source>
        <dbReference type="Pfam" id="PF13439"/>
    </source>
</evidence>
<dbReference type="Pfam" id="PF00534">
    <property type="entry name" value="Glycos_transf_1"/>
    <property type="match status" value="1"/>
</dbReference>
<dbReference type="Gene3D" id="3.40.50.2000">
    <property type="entry name" value="Glycogen Phosphorylase B"/>
    <property type="match status" value="2"/>
</dbReference>
<proteinExistence type="predicted"/>
<evidence type="ECO:0000313" key="3">
    <source>
        <dbReference type="EMBL" id="NGX89865.1"/>
    </source>
</evidence>
<dbReference type="RefSeq" id="WP_165062054.1">
    <property type="nucleotide sequence ID" value="NZ_JAADJS010000008.1"/>
</dbReference>
<dbReference type="PANTHER" id="PTHR12526">
    <property type="entry name" value="GLYCOSYLTRANSFERASE"/>
    <property type="match status" value="1"/>
</dbReference>
<dbReference type="PANTHER" id="PTHR12526:SF638">
    <property type="entry name" value="SPORE COAT PROTEIN SA"/>
    <property type="match status" value="1"/>
</dbReference>
<name>A0A6M2BA98_9GAMM</name>
<evidence type="ECO:0000313" key="4">
    <source>
        <dbReference type="Proteomes" id="UP000476696"/>
    </source>
</evidence>
<dbReference type="Pfam" id="PF13439">
    <property type="entry name" value="Glyco_transf_4"/>
    <property type="match status" value="1"/>
</dbReference>
<comment type="caution">
    <text evidence="3">The sequence shown here is derived from an EMBL/GenBank/DDBJ whole genome shotgun (WGS) entry which is preliminary data.</text>
</comment>
<keyword evidence="4" id="KW-1185">Reference proteome</keyword>
<feature type="domain" description="Glycosyl transferase family 1" evidence="1">
    <location>
        <begin position="196"/>
        <end position="309"/>
    </location>
</feature>
<feature type="domain" description="Glycosyltransferase subfamily 4-like N-terminal" evidence="2">
    <location>
        <begin position="13"/>
        <end position="179"/>
    </location>
</feature>
<dbReference type="GO" id="GO:0016757">
    <property type="term" value="F:glycosyltransferase activity"/>
    <property type="evidence" value="ECO:0007669"/>
    <property type="project" value="InterPro"/>
</dbReference>
<dbReference type="Proteomes" id="UP000476696">
    <property type="component" value="Unassembled WGS sequence"/>
</dbReference>